<dbReference type="InterPro" id="IPR015341">
    <property type="entry name" value="Glyco_hydro_38_cen"/>
</dbReference>
<dbReference type="GO" id="GO:0006013">
    <property type="term" value="P:mannose metabolic process"/>
    <property type="evidence" value="ECO:0007669"/>
    <property type="project" value="InterPro"/>
</dbReference>
<dbReference type="InterPro" id="IPR027291">
    <property type="entry name" value="Glyco_hydro_38_N_sf"/>
</dbReference>
<comment type="caution">
    <text evidence="6">The sequence shown here is derived from an EMBL/GenBank/DDBJ whole genome shotgun (WGS) entry which is preliminary data.</text>
</comment>
<dbReference type="InterPro" id="IPR000602">
    <property type="entry name" value="Glyco_hydro_38_N"/>
</dbReference>
<reference evidence="6" key="1">
    <citation type="submission" date="2019-03" db="EMBL/GenBank/DDBJ databases">
        <title>Lake Tanganyika Metagenome-Assembled Genomes (MAGs).</title>
        <authorList>
            <person name="Tran P."/>
        </authorList>
    </citation>
    <scope>NUCLEOTIDE SEQUENCE</scope>
    <source>
        <strain evidence="6">M_DeepCast_400m_m2_100</strain>
    </source>
</reference>
<keyword evidence="4" id="KW-0326">Glycosidase</keyword>
<dbReference type="AlphaFoldDB" id="A0A937X8X9"/>
<dbReference type="Gene3D" id="1.20.1270.50">
    <property type="entry name" value="Glycoside hydrolase family 38, central domain"/>
    <property type="match status" value="1"/>
</dbReference>
<dbReference type="Pfam" id="PF17677">
    <property type="entry name" value="Glyco_hydro38C2"/>
    <property type="match status" value="1"/>
</dbReference>
<organism evidence="6 7">
    <name type="scientific">Eiseniibacteriota bacterium</name>
    <dbReference type="NCBI Taxonomy" id="2212470"/>
    <lineage>
        <taxon>Bacteria</taxon>
        <taxon>Candidatus Eiseniibacteriota</taxon>
    </lineage>
</organism>
<dbReference type="GO" id="GO:0009313">
    <property type="term" value="P:oligosaccharide catabolic process"/>
    <property type="evidence" value="ECO:0007669"/>
    <property type="project" value="TreeGrafter"/>
</dbReference>
<dbReference type="SUPFAM" id="SSF74650">
    <property type="entry name" value="Galactose mutarotase-like"/>
    <property type="match status" value="2"/>
</dbReference>
<dbReference type="PANTHER" id="PTHR46017:SF2">
    <property type="entry name" value="MANNOSYLGLYCERATE HYDROLASE"/>
    <property type="match status" value="1"/>
</dbReference>
<dbReference type="PANTHER" id="PTHR46017">
    <property type="entry name" value="ALPHA-MANNOSIDASE 2C1"/>
    <property type="match status" value="1"/>
</dbReference>
<dbReference type="Proteomes" id="UP000748308">
    <property type="component" value="Unassembled WGS sequence"/>
</dbReference>
<dbReference type="GO" id="GO:0004559">
    <property type="term" value="F:alpha-mannosidase activity"/>
    <property type="evidence" value="ECO:0007669"/>
    <property type="project" value="InterPro"/>
</dbReference>
<feature type="domain" description="Glycoside hydrolase family 38 central" evidence="5">
    <location>
        <begin position="299"/>
        <end position="374"/>
    </location>
</feature>
<evidence type="ECO:0000313" key="7">
    <source>
        <dbReference type="Proteomes" id="UP000748308"/>
    </source>
</evidence>
<dbReference type="InterPro" id="IPR041147">
    <property type="entry name" value="GH38_C"/>
</dbReference>
<dbReference type="SUPFAM" id="SSF88713">
    <property type="entry name" value="Glycoside hydrolase/deacetylase"/>
    <property type="match status" value="1"/>
</dbReference>
<protein>
    <recommendedName>
        <fullName evidence="5">Glycoside hydrolase family 38 central domain-containing protein</fullName>
    </recommendedName>
</protein>
<evidence type="ECO:0000256" key="3">
    <source>
        <dbReference type="ARBA" id="ARBA00022801"/>
    </source>
</evidence>
<keyword evidence="3" id="KW-0378">Hydrolase</keyword>
<dbReference type="Pfam" id="PF09261">
    <property type="entry name" value="Alpha-mann_mid"/>
    <property type="match status" value="1"/>
</dbReference>
<dbReference type="SUPFAM" id="SSF88688">
    <property type="entry name" value="Families 57/38 glycoside transferase middle domain"/>
    <property type="match status" value="1"/>
</dbReference>
<dbReference type="Pfam" id="PF01074">
    <property type="entry name" value="Glyco_hydro_38N"/>
    <property type="match status" value="1"/>
</dbReference>
<comment type="similarity">
    <text evidence="1">Belongs to the glycosyl hydrolase 38 family.</text>
</comment>
<dbReference type="Gene3D" id="2.70.98.30">
    <property type="entry name" value="Golgi alpha-mannosidase II, domain 4"/>
    <property type="match status" value="2"/>
</dbReference>
<dbReference type="InterPro" id="IPR011330">
    <property type="entry name" value="Glyco_hydro/deAcase_b/a-brl"/>
</dbReference>
<accession>A0A937X8X9</accession>
<name>A0A937X8X9_UNCEI</name>
<dbReference type="GO" id="GO:0030246">
    <property type="term" value="F:carbohydrate binding"/>
    <property type="evidence" value="ECO:0007669"/>
    <property type="project" value="InterPro"/>
</dbReference>
<dbReference type="InterPro" id="IPR011013">
    <property type="entry name" value="Gal_mutarotase_sf_dom"/>
</dbReference>
<dbReference type="InterPro" id="IPR028995">
    <property type="entry name" value="Glyco_hydro_57/38_cen_sf"/>
</dbReference>
<evidence type="ECO:0000256" key="4">
    <source>
        <dbReference type="ARBA" id="ARBA00023295"/>
    </source>
</evidence>
<dbReference type="Gene3D" id="3.20.110.10">
    <property type="entry name" value="Glycoside hydrolase 38, N terminal domain"/>
    <property type="match status" value="1"/>
</dbReference>
<proteinExistence type="inferred from homology"/>
<evidence type="ECO:0000256" key="1">
    <source>
        <dbReference type="ARBA" id="ARBA00009792"/>
    </source>
</evidence>
<dbReference type="EMBL" id="VGIY01000006">
    <property type="protein sequence ID" value="MBM3316327.1"/>
    <property type="molecule type" value="Genomic_DNA"/>
</dbReference>
<sequence>MSAAPRQVFIVSHTHWDREWYRTAPEFRVLLEGVVGEALERLERGGEFRHFLLDGQAIVLEDHLAVHPEDAPRLRRLTASGALAVGPWYVLPDEFLVSGEALVRNLLVGHALAGAIGPVQKVGYAPDAFGHVAQMPQILRRAGIDSFVYTRGDSDDLAGLGLAYDWAAPDGSEVLAIHQWGGYCNAGGLGHEEIWHAHTRRKVDPSLAVRQVAERLAQMSRFGAEIVLLNNGCDHFPPQRDFERILEALRGAFPRTRFVHGSLADFIAALRASAPVSAPARARRAGELRGGRYHPILSGVWSARMPLKQRNDEAQQRLAGLLEPVCAYMRFARGRPYPAGLIREAWKLLLRNHPHDSICGCSIDEVHRQMGPRFSGAIDAATQMLRRELDALAPSFAERAEDEGDIALAVVNPLPWERSEIVERLIVLTPGNPATEELRLYDARGGRVDYEVIDCRTVERFWGIDYRAELEGRVQRETFSLYRRCFGPRLLRPAEEWERSDRYLTIRFPAESVPALGHRRYRLAAAPAGEAPARRAAEAGVRVRRSGCVENDLCRLTLRPDGTLDLIDLESGNEFPGLNLLEDCADIGDEYDFGACPGDAAVTAAGRPGLVRVADAGRLRASLEAEFALELPAALAPDRSRRGAERVDCPVRVRATLSAGSPLVEIDLRFENRACDHRLRALFPAGVGGDEIWTDGHFLVQARPVARPAGGDWVQPPAETDPQQEFALVREPGRGLALLVRGLPEVAPLLGTGAGAGADRPAVPGPPEAREEAVARASRSRPGKAIGAGGLGLAVTLLRCVGWLSRDDFAERRRMNAGPTLPTPEAQCLGPQSFRYALLAFAGDWRAAGVKAWSARYRTPLLTKQGVLDPDVPPEGGLLELRPGEACVSAIKRHEERDTLVVRLYNPGGEELVEELRLGRRMRSAWRVNLLEEREEALPMAEVGALVLRLGPHEILTLEIEFA</sequence>
<dbReference type="Gene3D" id="2.60.40.2220">
    <property type="match status" value="1"/>
</dbReference>
<evidence type="ECO:0000313" key="6">
    <source>
        <dbReference type="EMBL" id="MBM3316327.1"/>
    </source>
</evidence>
<dbReference type="GO" id="GO:0046872">
    <property type="term" value="F:metal ion binding"/>
    <property type="evidence" value="ECO:0007669"/>
    <property type="project" value="UniProtKB-KW"/>
</dbReference>
<gene>
    <name evidence="6" type="ORF">FJY75_00600</name>
</gene>
<evidence type="ECO:0000256" key="2">
    <source>
        <dbReference type="ARBA" id="ARBA00022723"/>
    </source>
</evidence>
<dbReference type="SMART" id="SM00872">
    <property type="entry name" value="Alpha-mann_mid"/>
    <property type="match status" value="1"/>
</dbReference>
<keyword evidence="2" id="KW-0479">Metal-binding</keyword>
<dbReference type="InterPro" id="IPR037094">
    <property type="entry name" value="Glyco_hydro_38_cen_sf"/>
</dbReference>
<evidence type="ECO:0000259" key="5">
    <source>
        <dbReference type="SMART" id="SM00872"/>
    </source>
</evidence>